<dbReference type="SUPFAM" id="SSF49723">
    <property type="entry name" value="Lipase/lipooxygenase domain (PLAT/LH2 domain)"/>
    <property type="match status" value="1"/>
</dbReference>
<accession>A0A6A3BR74</accession>
<sequence>MVERSLSMREVAFFTVFETEALEAFDGLCQACDNGTRQVIFEVDNLLIHIRLDGIQDLLAPPRDVHEIVIDGLPNGPVMVKCASWIHSEFENPEKRVFFVNKLDTYSVFCDGINLPSLKDQGFWNTVLPRLFTAMTKGAEMHELRFEAPDTMASKNFRALLLLSSDCNQS</sequence>
<dbReference type="Gene3D" id="2.60.60.20">
    <property type="entry name" value="PLAT/LH2 domain"/>
    <property type="match status" value="1"/>
</dbReference>
<dbReference type="InterPro" id="IPR036392">
    <property type="entry name" value="PLAT/LH2_dom_sf"/>
</dbReference>
<evidence type="ECO:0000313" key="2">
    <source>
        <dbReference type="Proteomes" id="UP000436088"/>
    </source>
</evidence>
<evidence type="ECO:0000313" key="1">
    <source>
        <dbReference type="EMBL" id="KAE8717938.1"/>
    </source>
</evidence>
<dbReference type="EMBL" id="VEPZ02000817">
    <property type="protein sequence ID" value="KAE8717938.1"/>
    <property type="molecule type" value="Genomic_DNA"/>
</dbReference>
<proteinExistence type="predicted"/>
<comment type="caution">
    <text evidence="1">The sequence shown here is derived from an EMBL/GenBank/DDBJ whole genome shotgun (WGS) entry which is preliminary data.</text>
</comment>
<gene>
    <name evidence="1" type="ORF">F3Y22_tig00110020pilonHSYRG00307</name>
</gene>
<reference evidence="1" key="1">
    <citation type="submission" date="2019-09" db="EMBL/GenBank/DDBJ databases">
        <title>Draft genome information of white flower Hibiscus syriacus.</title>
        <authorList>
            <person name="Kim Y.-M."/>
        </authorList>
    </citation>
    <scope>NUCLEOTIDE SEQUENCE [LARGE SCALE GENOMIC DNA]</scope>
    <source>
        <strain evidence="1">YM2019G1</strain>
    </source>
</reference>
<organism evidence="1 2">
    <name type="scientific">Hibiscus syriacus</name>
    <name type="common">Rose of Sharon</name>
    <dbReference type="NCBI Taxonomy" id="106335"/>
    <lineage>
        <taxon>Eukaryota</taxon>
        <taxon>Viridiplantae</taxon>
        <taxon>Streptophyta</taxon>
        <taxon>Embryophyta</taxon>
        <taxon>Tracheophyta</taxon>
        <taxon>Spermatophyta</taxon>
        <taxon>Magnoliopsida</taxon>
        <taxon>eudicotyledons</taxon>
        <taxon>Gunneridae</taxon>
        <taxon>Pentapetalae</taxon>
        <taxon>rosids</taxon>
        <taxon>malvids</taxon>
        <taxon>Malvales</taxon>
        <taxon>Malvaceae</taxon>
        <taxon>Malvoideae</taxon>
        <taxon>Hibiscus</taxon>
    </lineage>
</organism>
<dbReference type="Proteomes" id="UP000436088">
    <property type="component" value="Unassembled WGS sequence"/>
</dbReference>
<protein>
    <submittedName>
        <fullName evidence="1">Uncharacterized protein</fullName>
    </submittedName>
</protein>
<name>A0A6A3BR74_HIBSY</name>
<keyword evidence="2" id="KW-1185">Reference proteome</keyword>
<dbReference type="AlphaFoldDB" id="A0A6A3BR74"/>